<keyword evidence="2" id="KW-0472">Membrane</keyword>
<accession>A0A2K0JJY3</accession>
<keyword evidence="2" id="KW-1133">Transmembrane helix</keyword>
<feature type="transmembrane region" description="Helical" evidence="2">
    <location>
        <begin position="42"/>
        <end position="64"/>
    </location>
</feature>
<reference evidence="4" key="1">
    <citation type="submission" date="2017-12" db="EMBL/GenBank/DDBJ databases">
        <title>FDA dAtabase for Regulatory Grade micrObial Sequences (FDA-ARGOS): Supporting development and validation of Infectious Disease Dx tests.</title>
        <authorList>
            <person name="Sichtig H."/>
            <person name="Tallon L."/>
            <person name="Sadzewicz L."/>
            <person name="Sengamalay N."/>
            <person name="Nagaraj S."/>
            <person name="Vavikolanu K."/>
            <person name="Aluvathingal J."/>
            <person name="Nadendla S."/>
            <person name="Pirone D.C."/>
            <person name="Hoffman M."/>
            <person name="Muruvanda T."/>
            <person name="Allard M."/>
            <person name="Evans P."/>
        </authorList>
    </citation>
    <scope>NUCLEOTIDE SEQUENCE [LARGE SCALE GENOMIC DNA]</scope>
    <source>
        <strain evidence="4">FDAARGOS_55</strain>
    </source>
</reference>
<proteinExistence type="predicted"/>
<keyword evidence="2" id="KW-0812">Transmembrane</keyword>
<feature type="region of interest" description="Disordered" evidence="1">
    <location>
        <begin position="1"/>
        <end position="21"/>
    </location>
</feature>
<feature type="compositionally biased region" description="Polar residues" evidence="1">
    <location>
        <begin position="1"/>
        <end position="18"/>
    </location>
</feature>
<comment type="caution">
    <text evidence="3">The sequence shown here is derived from an EMBL/GenBank/DDBJ whole genome shotgun (WGS) entry which is preliminary data.</text>
</comment>
<evidence type="ECO:0008006" key="5">
    <source>
        <dbReference type="Google" id="ProtNLM"/>
    </source>
</evidence>
<protein>
    <recommendedName>
        <fullName evidence="5">Inner membrane protein</fullName>
    </recommendedName>
</protein>
<evidence type="ECO:0000313" key="4">
    <source>
        <dbReference type="Proteomes" id="UP000236163"/>
    </source>
</evidence>
<sequence length="112" mass="11348">MNSTPAVSAQTPLLSPSERSNEEKLRAEIVDFHAYGNTPRCLMCLGTTMSITGILSGVCSAAVASVSSSSVTYGTALTVLGASIGVGGLGMMGICAGLYLSANSVRTQPAYP</sequence>
<organism evidence="3 4">
    <name type="scientific">Salmonella enterica subsp. houtenae serovar 50:g,z51:-</name>
    <dbReference type="NCBI Taxonomy" id="1173947"/>
    <lineage>
        <taxon>Bacteria</taxon>
        <taxon>Pseudomonadati</taxon>
        <taxon>Pseudomonadota</taxon>
        <taxon>Gammaproteobacteria</taxon>
        <taxon>Enterobacterales</taxon>
        <taxon>Enterobacteriaceae</taxon>
        <taxon>Salmonella</taxon>
    </lineage>
</organism>
<evidence type="ECO:0000313" key="3">
    <source>
        <dbReference type="EMBL" id="PNO35589.1"/>
    </source>
</evidence>
<gene>
    <name evidence="3" type="ORF">RK55_022160</name>
</gene>
<dbReference type="AlphaFoldDB" id="A0A2K0JJY3"/>
<name>A0A2K0JJY3_SALHO</name>
<dbReference type="EMBL" id="JWSP02000004">
    <property type="protein sequence ID" value="PNO35589.1"/>
    <property type="molecule type" value="Genomic_DNA"/>
</dbReference>
<dbReference type="Proteomes" id="UP000236163">
    <property type="component" value="Unassembled WGS sequence"/>
</dbReference>
<evidence type="ECO:0000256" key="1">
    <source>
        <dbReference type="SAM" id="MobiDB-lite"/>
    </source>
</evidence>
<evidence type="ECO:0000256" key="2">
    <source>
        <dbReference type="SAM" id="Phobius"/>
    </source>
</evidence>
<feature type="transmembrane region" description="Helical" evidence="2">
    <location>
        <begin position="76"/>
        <end position="100"/>
    </location>
</feature>